<accession>A0A699ZTF2</accession>
<reference evidence="2 3" key="1">
    <citation type="submission" date="2020-02" db="EMBL/GenBank/DDBJ databases">
        <title>Draft genome sequence of Haematococcus lacustris strain NIES-144.</title>
        <authorList>
            <person name="Morimoto D."/>
            <person name="Nakagawa S."/>
            <person name="Yoshida T."/>
            <person name="Sawayama S."/>
        </authorList>
    </citation>
    <scope>NUCLEOTIDE SEQUENCE [LARGE SCALE GENOMIC DNA]</scope>
    <source>
        <strain evidence="2 3">NIES-144</strain>
    </source>
</reference>
<dbReference type="EMBL" id="BLLF01001938">
    <property type="protein sequence ID" value="GFH21956.1"/>
    <property type="molecule type" value="Genomic_DNA"/>
</dbReference>
<feature type="non-terminal residue" evidence="2">
    <location>
        <position position="258"/>
    </location>
</feature>
<dbReference type="AlphaFoldDB" id="A0A699ZTF2"/>
<keyword evidence="3" id="KW-1185">Reference proteome</keyword>
<proteinExistence type="predicted"/>
<name>A0A699ZTF2_HAELA</name>
<evidence type="ECO:0000313" key="3">
    <source>
        <dbReference type="Proteomes" id="UP000485058"/>
    </source>
</evidence>
<evidence type="ECO:0000256" key="1">
    <source>
        <dbReference type="SAM" id="MobiDB-lite"/>
    </source>
</evidence>
<protein>
    <submittedName>
        <fullName evidence="2">Uncharacterized protein</fullName>
    </submittedName>
</protein>
<organism evidence="2 3">
    <name type="scientific">Haematococcus lacustris</name>
    <name type="common">Green alga</name>
    <name type="synonym">Haematococcus pluvialis</name>
    <dbReference type="NCBI Taxonomy" id="44745"/>
    <lineage>
        <taxon>Eukaryota</taxon>
        <taxon>Viridiplantae</taxon>
        <taxon>Chlorophyta</taxon>
        <taxon>core chlorophytes</taxon>
        <taxon>Chlorophyceae</taxon>
        <taxon>CS clade</taxon>
        <taxon>Chlamydomonadales</taxon>
        <taxon>Haematococcaceae</taxon>
        <taxon>Haematococcus</taxon>
    </lineage>
</organism>
<dbReference type="Proteomes" id="UP000485058">
    <property type="component" value="Unassembled WGS sequence"/>
</dbReference>
<feature type="region of interest" description="Disordered" evidence="1">
    <location>
        <begin position="76"/>
        <end position="124"/>
    </location>
</feature>
<comment type="caution">
    <text evidence="2">The sequence shown here is derived from an EMBL/GenBank/DDBJ whole genome shotgun (WGS) entry which is preliminary data.</text>
</comment>
<sequence>MLAAEAPGATSPQSAAPEPSRAADGESAPVLLRQSEAARHAGDQEERETDVLYGQIFKRGHGCEQVQAVDTPSTQAYLPLQVADPPSDQAAPPKPLAASSGPVEPRTVPLGAPGHGGPPWAKHQQGRTLQGFRASLAVQQASLSQQAQEQVRQLDEQLHDDGGAAMGAPGSAVAQCRQGHRAALLNMAVAASCAVLGASQTASVSDNMPDSQQQRQRSVVLSRIPELLALQGQALSACQACVAAWCQAQATTENHAGP</sequence>
<feature type="region of interest" description="Disordered" evidence="1">
    <location>
        <begin position="1"/>
        <end position="48"/>
    </location>
</feature>
<gene>
    <name evidence="2" type="ORF">HaLaN_19346</name>
</gene>
<evidence type="ECO:0000313" key="2">
    <source>
        <dbReference type="EMBL" id="GFH21956.1"/>
    </source>
</evidence>